<reference evidence="2" key="1">
    <citation type="submission" date="2021-01" db="EMBL/GenBank/DDBJ databases">
        <authorList>
            <person name="Corre E."/>
            <person name="Pelletier E."/>
            <person name="Niang G."/>
            <person name="Scheremetjew M."/>
            <person name="Finn R."/>
            <person name="Kale V."/>
            <person name="Holt S."/>
            <person name="Cochrane G."/>
            <person name="Meng A."/>
            <person name="Brown T."/>
            <person name="Cohen L."/>
        </authorList>
    </citation>
    <scope>NUCLEOTIDE SEQUENCE</scope>
    <source>
        <strain evidence="2">CCMP1381</strain>
    </source>
</reference>
<feature type="transmembrane region" description="Helical" evidence="1">
    <location>
        <begin position="316"/>
        <end position="341"/>
    </location>
</feature>
<sequence>MIGYVSFSADDAPKEIDAAEEEIELVGVAKEAETKASDAEDEFINENRVAIEDVSRAMNKATGSCYYIISQCAILEEGFTCRNVLYVALSIFAIFLQFVALKAALCTIDILAYTNQYDDYYPSINDDTDPVSTSEIFLLLTKIGANQTIPTNTLFTIFFVVVSIGASIVEEIKEVVGGWCLLAANTTLERRKIVKWRSWEMFSLLVRASFCMLMQYMRIGLIMQYYEATIFVIGTSDGQFNIVLNSLALSFILNFDEALTSYKTDVFSISALPTDRDESSTSYLHDCACQRFSEFVVGEKNVFALEKALRIINRVIFPYITIGMSIGVVLIQVYTCGGVEIAADDGNVRVPWNKLKPYKKFLLPSLFMLGVTLSFPIRFLVHEAIFPQGSMGTAKHVIEGLFDAFIVWILFALISETIILQLLQRWEHQQDFGLTDFSWPLLPFGTDPF</sequence>
<feature type="transmembrane region" description="Helical" evidence="1">
    <location>
        <begin position="361"/>
        <end position="381"/>
    </location>
</feature>
<feature type="transmembrane region" description="Helical" evidence="1">
    <location>
        <begin position="84"/>
        <end position="113"/>
    </location>
</feature>
<keyword evidence="1" id="KW-1133">Transmembrane helix</keyword>
<organism evidence="2">
    <name type="scientific">Octactis speculum</name>
    <dbReference type="NCBI Taxonomy" id="3111310"/>
    <lineage>
        <taxon>Eukaryota</taxon>
        <taxon>Sar</taxon>
        <taxon>Stramenopiles</taxon>
        <taxon>Ochrophyta</taxon>
        <taxon>Dictyochophyceae</taxon>
        <taxon>Dictyochales</taxon>
        <taxon>Dictyochaceae</taxon>
        <taxon>Octactis</taxon>
    </lineage>
</organism>
<gene>
    <name evidence="2" type="ORF">DSPE1174_LOCUS4411</name>
</gene>
<feature type="transmembrane region" description="Helical" evidence="1">
    <location>
        <begin position="149"/>
        <end position="169"/>
    </location>
</feature>
<protein>
    <submittedName>
        <fullName evidence="2">Uncharacterized protein</fullName>
    </submittedName>
</protein>
<name>A0A7S2AZB7_9STRA</name>
<keyword evidence="1" id="KW-0472">Membrane</keyword>
<evidence type="ECO:0000256" key="1">
    <source>
        <dbReference type="SAM" id="Phobius"/>
    </source>
</evidence>
<proteinExistence type="predicted"/>
<dbReference type="EMBL" id="HBGS01008430">
    <property type="protein sequence ID" value="CAD9381651.1"/>
    <property type="molecule type" value="Transcribed_RNA"/>
</dbReference>
<evidence type="ECO:0000313" key="2">
    <source>
        <dbReference type="EMBL" id="CAD9381651.1"/>
    </source>
</evidence>
<dbReference type="AlphaFoldDB" id="A0A7S2AZB7"/>
<accession>A0A7S2AZB7</accession>
<feature type="transmembrane region" description="Helical" evidence="1">
    <location>
        <begin position="401"/>
        <end position="423"/>
    </location>
</feature>
<keyword evidence="1" id="KW-0812">Transmembrane</keyword>